<feature type="domain" description="Retroviral polymerase SH3-like" evidence="2">
    <location>
        <begin position="59"/>
        <end position="120"/>
    </location>
</feature>
<evidence type="ECO:0000256" key="1">
    <source>
        <dbReference type="SAM" id="MobiDB-lite"/>
    </source>
</evidence>
<dbReference type="PANTHER" id="PTHR42648:SF26">
    <property type="entry name" value="INTEGRASE CATALYTIC DOMAIN-CONTAINING PROTEIN"/>
    <property type="match status" value="1"/>
</dbReference>
<protein>
    <submittedName>
        <fullName evidence="3">Putative ribonuclease H-like domain-containing protein</fullName>
    </submittedName>
</protein>
<name>A0A251U5K0_HELAN</name>
<dbReference type="InParanoid" id="A0A251U5K0"/>
<dbReference type="EMBL" id="CM007897">
    <property type="protein sequence ID" value="OTG17581.1"/>
    <property type="molecule type" value="Genomic_DNA"/>
</dbReference>
<dbReference type="Pfam" id="PF25597">
    <property type="entry name" value="SH3_retrovirus"/>
    <property type="match status" value="1"/>
</dbReference>
<keyword evidence="4" id="KW-1185">Reference proteome</keyword>
<feature type="region of interest" description="Disordered" evidence="1">
    <location>
        <begin position="150"/>
        <end position="175"/>
    </location>
</feature>
<evidence type="ECO:0000313" key="3">
    <source>
        <dbReference type="EMBL" id="OTG17581.1"/>
    </source>
</evidence>
<dbReference type="AlphaFoldDB" id="A0A251U5K0"/>
<dbReference type="InterPro" id="IPR039537">
    <property type="entry name" value="Retrotran_Ty1/copia-like"/>
</dbReference>
<dbReference type="OMA" id="ARIMRIH"/>
<dbReference type="SUPFAM" id="SSF53098">
    <property type="entry name" value="Ribonuclease H-like"/>
    <property type="match status" value="1"/>
</dbReference>
<dbReference type="Proteomes" id="UP000215914">
    <property type="component" value="Chromosome 8"/>
</dbReference>
<reference evidence="4" key="1">
    <citation type="journal article" date="2017" name="Nature">
        <title>The sunflower genome provides insights into oil metabolism, flowering and Asterid evolution.</title>
        <authorList>
            <person name="Badouin H."/>
            <person name="Gouzy J."/>
            <person name="Grassa C.J."/>
            <person name="Murat F."/>
            <person name="Staton S.E."/>
            <person name="Cottret L."/>
            <person name="Lelandais-Briere C."/>
            <person name="Owens G.L."/>
            <person name="Carrere S."/>
            <person name="Mayjonade B."/>
            <person name="Legrand L."/>
            <person name="Gill N."/>
            <person name="Kane N.C."/>
            <person name="Bowers J.E."/>
            <person name="Hubner S."/>
            <person name="Bellec A."/>
            <person name="Berard A."/>
            <person name="Berges H."/>
            <person name="Blanchet N."/>
            <person name="Boniface M.C."/>
            <person name="Brunel D."/>
            <person name="Catrice O."/>
            <person name="Chaidir N."/>
            <person name="Claudel C."/>
            <person name="Donnadieu C."/>
            <person name="Faraut T."/>
            <person name="Fievet G."/>
            <person name="Helmstetter N."/>
            <person name="King M."/>
            <person name="Knapp S.J."/>
            <person name="Lai Z."/>
            <person name="Le Paslier M.C."/>
            <person name="Lippi Y."/>
            <person name="Lorenzon L."/>
            <person name="Mandel J.R."/>
            <person name="Marage G."/>
            <person name="Marchand G."/>
            <person name="Marquand E."/>
            <person name="Bret-Mestries E."/>
            <person name="Morien E."/>
            <person name="Nambeesan S."/>
            <person name="Nguyen T."/>
            <person name="Pegot-Espagnet P."/>
            <person name="Pouilly N."/>
            <person name="Raftis F."/>
            <person name="Sallet E."/>
            <person name="Schiex T."/>
            <person name="Thomas J."/>
            <person name="Vandecasteele C."/>
            <person name="Vares D."/>
            <person name="Vear F."/>
            <person name="Vautrin S."/>
            <person name="Crespi M."/>
            <person name="Mangin B."/>
            <person name="Burke J.M."/>
            <person name="Salse J."/>
            <person name="Munos S."/>
            <person name="Vincourt P."/>
            <person name="Rieseberg L.H."/>
            <person name="Langlade N.B."/>
        </authorList>
    </citation>
    <scope>NUCLEOTIDE SEQUENCE [LARGE SCALE GENOMIC DNA]</scope>
    <source>
        <strain evidence="4">cv. SF193</strain>
    </source>
</reference>
<accession>A0A251U5K0</accession>
<sequence>MLRTLLAHASLPSYFWDHALDTATYLLNILPAENKNNTTPTEKLYHRIPTYDHLRVFGCLCYPLVPSTTIHKLEHRSYPCVFLGYPPTHRGYKCFNLETKQIIISRHVVFDETTFPFANNISPAPSYDFLQTTLSPLLWPSVEFPTVNQPSVQPLHSPQSHPTNTSAQTLTPVSA</sequence>
<dbReference type="STRING" id="4232.A0A251U5K0"/>
<evidence type="ECO:0000259" key="2">
    <source>
        <dbReference type="Pfam" id="PF25597"/>
    </source>
</evidence>
<proteinExistence type="predicted"/>
<evidence type="ECO:0000313" key="4">
    <source>
        <dbReference type="Proteomes" id="UP000215914"/>
    </source>
</evidence>
<organism evidence="3 4">
    <name type="scientific">Helianthus annuus</name>
    <name type="common">Common sunflower</name>
    <dbReference type="NCBI Taxonomy" id="4232"/>
    <lineage>
        <taxon>Eukaryota</taxon>
        <taxon>Viridiplantae</taxon>
        <taxon>Streptophyta</taxon>
        <taxon>Embryophyta</taxon>
        <taxon>Tracheophyta</taxon>
        <taxon>Spermatophyta</taxon>
        <taxon>Magnoliopsida</taxon>
        <taxon>eudicotyledons</taxon>
        <taxon>Gunneridae</taxon>
        <taxon>Pentapetalae</taxon>
        <taxon>asterids</taxon>
        <taxon>campanulids</taxon>
        <taxon>Asterales</taxon>
        <taxon>Asteraceae</taxon>
        <taxon>Asteroideae</taxon>
        <taxon>Heliantheae alliance</taxon>
        <taxon>Heliantheae</taxon>
        <taxon>Helianthus</taxon>
    </lineage>
</organism>
<dbReference type="InterPro" id="IPR012337">
    <property type="entry name" value="RNaseH-like_sf"/>
</dbReference>
<dbReference type="PANTHER" id="PTHR42648">
    <property type="entry name" value="TRANSPOSASE, PUTATIVE-RELATED"/>
    <property type="match status" value="1"/>
</dbReference>
<dbReference type="InterPro" id="IPR057670">
    <property type="entry name" value="SH3_retrovirus"/>
</dbReference>
<gene>
    <name evidence="3" type="ORF">HannXRQ_Chr08g0213731</name>
</gene>